<sequence>MDKAEFIAALQIAQEAGCQFVVGVPSLGGSSTVALTPEQAYRLTTDKQALFAELMGLSVPEYIEWRESQGSVYCSARTKQGKQCRNFIVGATWLEPDEWKAQRAEAGYCSAHGA</sequence>
<keyword evidence="2" id="KW-1185">Reference proteome</keyword>
<accession>A0A158KW88</accession>
<dbReference type="Proteomes" id="UP000054925">
    <property type="component" value="Unassembled WGS sequence"/>
</dbReference>
<proteinExistence type="predicted"/>
<organism evidence="1 2">
    <name type="scientific">Caballeronia terrestris</name>
    <dbReference type="NCBI Taxonomy" id="1226301"/>
    <lineage>
        <taxon>Bacteria</taxon>
        <taxon>Pseudomonadati</taxon>
        <taxon>Pseudomonadota</taxon>
        <taxon>Betaproteobacteria</taxon>
        <taxon>Burkholderiales</taxon>
        <taxon>Burkholderiaceae</taxon>
        <taxon>Caballeronia</taxon>
    </lineage>
</organism>
<name>A0A158KW88_9BURK</name>
<dbReference type="EMBL" id="FCOL02000146">
    <property type="protein sequence ID" value="SAL84989.1"/>
    <property type="molecule type" value="Genomic_DNA"/>
</dbReference>
<protein>
    <submittedName>
        <fullName evidence="1">Uncharacterized protein</fullName>
    </submittedName>
</protein>
<dbReference type="AlphaFoldDB" id="A0A158KW88"/>
<gene>
    <name evidence="1" type="ORF">AWB67_06820</name>
</gene>
<comment type="caution">
    <text evidence="1">The sequence shown here is derived from an EMBL/GenBank/DDBJ whole genome shotgun (WGS) entry which is preliminary data.</text>
</comment>
<evidence type="ECO:0000313" key="1">
    <source>
        <dbReference type="EMBL" id="SAL84989.1"/>
    </source>
</evidence>
<dbReference type="OrthoDB" id="9130756at2"/>
<evidence type="ECO:0000313" key="2">
    <source>
        <dbReference type="Proteomes" id="UP000054925"/>
    </source>
</evidence>
<reference evidence="1" key="1">
    <citation type="submission" date="2016-01" db="EMBL/GenBank/DDBJ databases">
        <authorList>
            <person name="Peeters C."/>
        </authorList>
    </citation>
    <scope>NUCLEOTIDE SEQUENCE [LARGE SCALE GENOMIC DNA]</scope>
    <source>
        <strain evidence="1">LMG 22937</strain>
    </source>
</reference>
<dbReference type="RefSeq" id="WP_087660361.1">
    <property type="nucleotide sequence ID" value="NZ_FCOL02000146.1"/>
</dbReference>